<name>A0A2G9GS72_9LAMI</name>
<organism evidence="1 2">
    <name type="scientific">Handroanthus impetiginosus</name>
    <dbReference type="NCBI Taxonomy" id="429701"/>
    <lineage>
        <taxon>Eukaryota</taxon>
        <taxon>Viridiplantae</taxon>
        <taxon>Streptophyta</taxon>
        <taxon>Embryophyta</taxon>
        <taxon>Tracheophyta</taxon>
        <taxon>Spermatophyta</taxon>
        <taxon>Magnoliopsida</taxon>
        <taxon>eudicotyledons</taxon>
        <taxon>Gunneridae</taxon>
        <taxon>Pentapetalae</taxon>
        <taxon>asterids</taxon>
        <taxon>lamiids</taxon>
        <taxon>Lamiales</taxon>
        <taxon>Bignoniaceae</taxon>
        <taxon>Crescentiina</taxon>
        <taxon>Tabebuia alliance</taxon>
        <taxon>Handroanthus</taxon>
    </lineage>
</organism>
<dbReference type="AlphaFoldDB" id="A0A2G9GS72"/>
<reference evidence="2" key="1">
    <citation type="journal article" date="2018" name="Gigascience">
        <title>Genome assembly of the Pink Ipe (Handroanthus impetiginosus, Bignoniaceae), a highly valued, ecologically keystone Neotropical timber forest tree.</title>
        <authorList>
            <person name="Silva-Junior O.B."/>
            <person name="Grattapaglia D."/>
            <person name="Novaes E."/>
            <person name="Collevatti R.G."/>
        </authorList>
    </citation>
    <scope>NUCLEOTIDE SEQUENCE [LARGE SCALE GENOMIC DNA]</scope>
    <source>
        <strain evidence="2">cv. UFG-1</strain>
    </source>
</reference>
<sequence length="53" mass="6458">MKSLYFYTCAEVDGPEYLFRAAAYKPPQSNEHDQFNHRWFAVQPQETQVYLRW</sequence>
<gene>
    <name evidence="1" type="ORF">CDL12_19321</name>
</gene>
<proteinExistence type="predicted"/>
<keyword evidence="2" id="KW-1185">Reference proteome</keyword>
<dbReference type="Proteomes" id="UP000231279">
    <property type="component" value="Unassembled WGS sequence"/>
</dbReference>
<protein>
    <submittedName>
        <fullName evidence="1">Uncharacterized protein</fullName>
    </submittedName>
</protein>
<accession>A0A2G9GS72</accession>
<comment type="caution">
    <text evidence="1">The sequence shown here is derived from an EMBL/GenBank/DDBJ whole genome shotgun (WGS) entry which is preliminary data.</text>
</comment>
<evidence type="ECO:0000313" key="2">
    <source>
        <dbReference type="Proteomes" id="UP000231279"/>
    </source>
</evidence>
<dbReference type="EMBL" id="NKXS01003910">
    <property type="protein sequence ID" value="PIN08106.1"/>
    <property type="molecule type" value="Genomic_DNA"/>
</dbReference>
<evidence type="ECO:0000313" key="1">
    <source>
        <dbReference type="EMBL" id="PIN08106.1"/>
    </source>
</evidence>